<gene>
    <name evidence="2" type="ORF">METZ01_LOCUS57022</name>
</gene>
<proteinExistence type="predicted"/>
<sequence>VKLNNEEINRYSRHLTLPEVGMAGQLKMKEAKVLMIGAGGLGSPLGMYLGAVGVGKLGLVDFDVVDHTNLHRQIAHASADEGRSKVDSLRDTILAGNPNIEVEVYNIRLERKNVLELFHQYDIIADGSDNFETRYLISDAAYFTKKPLVSASIFRFQGQITIFAPKSGGPCYRCLYSEPPPAALVPS</sequence>
<feature type="domain" description="THIF-type NAD/FAD binding fold" evidence="1">
    <location>
        <begin position="11"/>
        <end position="186"/>
    </location>
</feature>
<dbReference type="Pfam" id="PF00899">
    <property type="entry name" value="ThiF"/>
    <property type="match status" value="1"/>
</dbReference>
<dbReference type="CDD" id="cd00757">
    <property type="entry name" value="ThiF_MoeB_HesA_family"/>
    <property type="match status" value="1"/>
</dbReference>
<dbReference type="GO" id="GO:0008146">
    <property type="term" value="F:sulfotransferase activity"/>
    <property type="evidence" value="ECO:0007669"/>
    <property type="project" value="TreeGrafter"/>
</dbReference>
<dbReference type="Gene3D" id="3.40.50.720">
    <property type="entry name" value="NAD(P)-binding Rossmann-like Domain"/>
    <property type="match status" value="1"/>
</dbReference>
<accession>A0A381SLL5</accession>
<dbReference type="EMBL" id="UINC01003196">
    <property type="protein sequence ID" value="SVA04168.1"/>
    <property type="molecule type" value="Genomic_DNA"/>
</dbReference>
<dbReference type="PANTHER" id="PTHR10953:SF102">
    <property type="entry name" value="ADENYLYLTRANSFERASE AND SULFURTRANSFERASE MOCS3"/>
    <property type="match status" value="1"/>
</dbReference>
<dbReference type="PANTHER" id="PTHR10953">
    <property type="entry name" value="UBIQUITIN-ACTIVATING ENZYME E1"/>
    <property type="match status" value="1"/>
</dbReference>
<name>A0A381SLL5_9ZZZZ</name>
<dbReference type="GO" id="GO:0016779">
    <property type="term" value="F:nucleotidyltransferase activity"/>
    <property type="evidence" value="ECO:0007669"/>
    <property type="project" value="TreeGrafter"/>
</dbReference>
<evidence type="ECO:0000259" key="1">
    <source>
        <dbReference type="Pfam" id="PF00899"/>
    </source>
</evidence>
<reference evidence="2" key="1">
    <citation type="submission" date="2018-05" db="EMBL/GenBank/DDBJ databases">
        <authorList>
            <person name="Lanie J.A."/>
            <person name="Ng W.-L."/>
            <person name="Kazmierczak K.M."/>
            <person name="Andrzejewski T.M."/>
            <person name="Davidsen T.M."/>
            <person name="Wayne K.J."/>
            <person name="Tettelin H."/>
            <person name="Glass J.I."/>
            <person name="Rusch D."/>
            <person name="Podicherti R."/>
            <person name="Tsui H.-C.T."/>
            <person name="Winkler M.E."/>
        </authorList>
    </citation>
    <scope>NUCLEOTIDE SEQUENCE</scope>
</reference>
<dbReference type="AlphaFoldDB" id="A0A381SLL5"/>
<organism evidence="2">
    <name type="scientific">marine metagenome</name>
    <dbReference type="NCBI Taxonomy" id="408172"/>
    <lineage>
        <taxon>unclassified sequences</taxon>
        <taxon>metagenomes</taxon>
        <taxon>ecological metagenomes</taxon>
    </lineage>
</organism>
<dbReference type="GO" id="GO:0008641">
    <property type="term" value="F:ubiquitin-like modifier activating enzyme activity"/>
    <property type="evidence" value="ECO:0007669"/>
    <property type="project" value="InterPro"/>
</dbReference>
<evidence type="ECO:0000313" key="2">
    <source>
        <dbReference type="EMBL" id="SVA04168.1"/>
    </source>
</evidence>
<dbReference type="InterPro" id="IPR000594">
    <property type="entry name" value="ThiF_NAD_FAD-bd"/>
</dbReference>
<dbReference type="SUPFAM" id="SSF69572">
    <property type="entry name" value="Activating enzymes of the ubiquitin-like proteins"/>
    <property type="match status" value="1"/>
</dbReference>
<dbReference type="GO" id="GO:0005829">
    <property type="term" value="C:cytosol"/>
    <property type="evidence" value="ECO:0007669"/>
    <property type="project" value="TreeGrafter"/>
</dbReference>
<dbReference type="InterPro" id="IPR045886">
    <property type="entry name" value="ThiF/MoeB/HesA"/>
</dbReference>
<dbReference type="GO" id="GO:0004792">
    <property type="term" value="F:thiosulfate-cyanide sulfurtransferase activity"/>
    <property type="evidence" value="ECO:0007669"/>
    <property type="project" value="TreeGrafter"/>
</dbReference>
<feature type="non-terminal residue" evidence="2">
    <location>
        <position position="1"/>
    </location>
</feature>
<dbReference type="InterPro" id="IPR035985">
    <property type="entry name" value="Ubiquitin-activating_enz"/>
</dbReference>
<protein>
    <recommendedName>
        <fullName evidence="1">THIF-type NAD/FAD binding fold domain-containing protein</fullName>
    </recommendedName>
</protein>